<gene>
    <name evidence="1" type="ORF">PEVE_00022275</name>
</gene>
<name>A0ABN8M6I7_9CNID</name>
<reference evidence="1 2" key="1">
    <citation type="submission" date="2022-05" db="EMBL/GenBank/DDBJ databases">
        <authorList>
            <consortium name="Genoscope - CEA"/>
            <person name="William W."/>
        </authorList>
    </citation>
    <scope>NUCLEOTIDE SEQUENCE [LARGE SCALE GENOMIC DNA]</scope>
</reference>
<proteinExistence type="predicted"/>
<dbReference type="Proteomes" id="UP001159427">
    <property type="component" value="Unassembled WGS sequence"/>
</dbReference>
<organism evidence="1 2">
    <name type="scientific">Porites evermanni</name>
    <dbReference type="NCBI Taxonomy" id="104178"/>
    <lineage>
        <taxon>Eukaryota</taxon>
        <taxon>Metazoa</taxon>
        <taxon>Cnidaria</taxon>
        <taxon>Anthozoa</taxon>
        <taxon>Hexacorallia</taxon>
        <taxon>Scleractinia</taxon>
        <taxon>Fungiina</taxon>
        <taxon>Poritidae</taxon>
        <taxon>Porites</taxon>
    </lineage>
</organism>
<accession>A0ABN8M6I7</accession>
<dbReference type="EMBL" id="CALNXI010000298">
    <property type="protein sequence ID" value="CAH3024293.1"/>
    <property type="molecule type" value="Genomic_DNA"/>
</dbReference>
<protein>
    <submittedName>
        <fullName evidence="1">Uncharacterized protein</fullName>
    </submittedName>
</protein>
<sequence>MPRAKWTKQSSERYWRQRPSRLILRSTNLRQLNDTRAGRRDERLRKRATRKEEFLRAFRTPSHARRTKSVFTELADDLRFWAEHMSWAYCRRCGSLQSKKLLPGYWKRPKPTTCSSYSCTSNRYKVPHPSKVPPALQNLTMDDIYALRPFRAFSGRYNRMMFGYRVREEPFKIKWAQQDVETKIANIRDPVSRRRTRAAFDYLMKKTDCSYKKFIHMHRSHVREPWIFELFSHEYFHGVEAALWPHLYYENNLCESFLEGQESRKGARFPL</sequence>
<evidence type="ECO:0000313" key="1">
    <source>
        <dbReference type="EMBL" id="CAH3024293.1"/>
    </source>
</evidence>
<keyword evidence="2" id="KW-1185">Reference proteome</keyword>
<evidence type="ECO:0000313" key="2">
    <source>
        <dbReference type="Proteomes" id="UP001159427"/>
    </source>
</evidence>
<comment type="caution">
    <text evidence="1">The sequence shown here is derived from an EMBL/GenBank/DDBJ whole genome shotgun (WGS) entry which is preliminary data.</text>
</comment>